<evidence type="ECO:0000256" key="12">
    <source>
        <dbReference type="SAM" id="MobiDB-lite"/>
    </source>
</evidence>
<dbReference type="Gene3D" id="3.80.10.10">
    <property type="entry name" value="Ribonuclease Inhibitor"/>
    <property type="match status" value="5"/>
</dbReference>
<dbReference type="InterPro" id="IPR032675">
    <property type="entry name" value="LRR_dom_sf"/>
</dbReference>
<keyword evidence="3" id="KW-1003">Cell membrane</keyword>
<dbReference type="InterPro" id="IPR055414">
    <property type="entry name" value="LRR_R13L4/SHOC2-like"/>
</dbReference>
<keyword evidence="17" id="KW-1185">Reference proteome</keyword>
<dbReference type="Proteomes" id="UP000796880">
    <property type="component" value="Unassembled WGS sequence"/>
</dbReference>
<feature type="region of interest" description="Disordered" evidence="12">
    <location>
        <begin position="1065"/>
        <end position="1085"/>
    </location>
</feature>
<dbReference type="AlphaFoldDB" id="A0A8K0GRY4"/>
<evidence type="ECO:0000256" key="4">
    <source>
        <dbReference type="ARBA" id="ARBA00022614"/>
    </source>
</evidence>
<feature type="domain" description="Disease resistance R13L4/SHOC-2-like LRR" evidence="15">
    <location>
        <begin position="347"/>
        <end position="501"/>
    </location>
</feature>
<dbReference type="GO" id="GO:0005886">
    <property type="term" value="C:plasma membrane"/>
    <property type="evidence" value="ECO:0007669"/>
    <property type="project" value="UniProtKB-SubCell"/>
</dbReference>
<sequence>MGCWIYRSRSPLPLLPSTPFVKRCNLLRMVTEFKNGGGWLVVEPLSLTGGVSHFLRHNVVVGCIDDERKALLQFKDGLTDPSGRLSSWVGVDCCKWKGVNCSNKTRRVVELKLRNSYSASSDGDGTMQSLGGKIEPSLLVVKDLNYLDLSMNNFGGSQIPSFIGSLRNLRYLNLSGASFGGTIPPNLGNLSRLSYLDLNNHLAVSDKSGLQWLSGLSSLKYLDLGGWDLSMSSTYWLQTVNRLSSLLELHLPNCQLTHLPLTIPPVNFTSLFVLNLSKNGFNSTIPHWLFHLTSLVRLDLSNNHFHGALPGTIASLSFLEKLDLSRNAIGGQLSRNLGNLTECSNSSLETLDLGDNGIKGNLPISLGYIKSLRDLRLSNNSFEGSIPYSIGKLTSLEKFLLEDNQMSFIPESVGQLSKLILFDISDNIWAGVLTEAHLVNLSSLKELSISCNQPLVFNISSDRVPPFKLRHLFIRSCQLGPKFPTWLRNQNELRSVSLINATISDTIPNWFLQLDVQLDVLDVSYNNIGGKVPNSLRFNKPSSVYLLSNNFDGPFTLLSSNITTLYLSTNHFSGPIPHDLGEVMPLLSVLDISRNSLNGSIPLSLGNLTQLSYLVISNNELSGDIPNIWENTPFLTIIDMSNNSLSGTIPSSMGSHSHLQYLSLASNHLSGEFPSLKNCSEMVDIDLSYNKFSGELPVWLGESMPALLVLRLKSNFFSGNIPPKFCGLSNLHILDLSYNDLSGHIPQCIGNLTGMRTELISTNEYFYDFSHFGSMIARGISSKTNLATIFRVVSSLDLSNNHLYGTIPSSIGELSLLKFLILSNNNLSGELPSSLQNCSSLVGLDLGDNKFSGKLPAWIGETMPGLMILRMRSNFFTGDTPSEFCGLSNLHVLDLSCNHLTGHIPQCIGNLSGMKSELTDTDAALVNGTFKIVAKGRVAEYMYSTLSFVNSLDLSDNNLSGDMPVEITSLIKLVALNVSTNHLTGNIPANIGDMKSLETLDLSGNELVGEIPRSMPSMTFLNHLNLSNNNLFGKIPTANQFQTFNDPSIYQGNAGLCGKPLESDCSGGSTDIPGREKEDKDEGDADDPLEKLGLYISIVLGSFVGFWGVCGTLILNKSWRDAYFDFADKVKDTLLHWHRMFCRWKGTR</sequence>
<feature type="transmembrane region" description="Helical" evidence="13">
    <location>
        <begin position="1092"/>
        <end position="1115"/>
    </location>
</feature>
<name>A0A8K0GRY4_9ROSA</name>
<dbReference type="Pfam" id="PF08263">
    <property type="entry name" value="LRRNT_2"/>
    <property type="match status" value="1"/>
</dbReference>
<evidence type="ECO:0000256" key="1">
    <source>
        <dbReference type="ARBA" id="ARBA00004251"/>
    </source>
</evidence>
<comment type="subcellular location">
    <subcellularLocation>
        <location evidence="1">Cell membrane</location>
        <topology evidence="1">Single-pass type I membrane protein</topology>
    </subcellularLocation>
</comment>
<evidence type="ECO:0000256" key="13">
    <source>
        <dbReference type="SAM" id="Phobius"/>
    </source>
</evidence>
<dbReference type="InterPro" id="IPR046956">
    <property type="entry name" value="RLP23-like"/>
</dbReference>
<keyword evidence="9 13" id="KW-0472">Membrane</keyword>
<comment type="similarity">
    <text evidence="2">Belongs to the RLP family.</text>
</comment>
<dbReference type="InterPro" id="IPR001611">
    <property type="entry name" value="Leu-rich_rpt"/>
</dbReference>
<evidence type="ECO:0000256" key="6">
    <source>
        <dbReference type="ARBA" id="ARBA00022729"/>
    </source>
</evidence>
<dbReference type="SMART" id="SM00369">
    <property type="entry name" value="LRR_TYP"/>
    <property type="match status" value="10"/>
</dbReference>
<evidence type="ECO:0000256" key="7">
    <source>
        <dbReference type="ARBA" id="ARBA00022737"/>
    </source>
</evidence>
<dbReference type="Pfam" id="PF23598">
    <property type="entry name" value="LRR_14"/>
    <property type="match status" value="1"/>
</dbReference>
<evidence type="ECO:0000313" key="17">
    <source>
        <dbReference type="Proteomes" id="UP000796880"/>
    </source>
</evidence>
<proteinExistence type="inferred from homology"/>
<protein>
    <recommendedName>
        <fullName evidence="18">Leucine-rich repeat-containing N-terminal plant-type domain-containing protein</fullName>
    </recommendedName>
</protein>
<evidence type="ECO:0000256" key="9">
    <source>
        <dbReference type="ARBA" id="ARBA00023136"/>
    </source>
</evidence>
<dbReference type="PRINTS" id="PR00019">
    <property type="entry name" value="LEURICHRPT"/>
</dbReference>
<evidence type="ECO:0000256" key="2">
    <source>
        <dbReference type="ARBA" id="ARBA00009592"/>
    </source>
</evidence>
<evidence type="ECO:0008006" key="18">
    <source>
        <dbReference type="Google" id="ProtNLM"/>
    </source>
</evidence>
<dbReference type="Pfam" id="PF00560">
    <property type="entry name" value="LRR_1"/>
    <property type="match status" value="13"/>
</dbReference>
<dbReference type="FunFam" id="3.80.10.10:FF:001362">
    <property type="entry name" value="Lrr receptor-like serinethreonine-protein kinase gso2"/>
    <property type="match status" value="1"/>
</dbReference>
<dbReference type="EMBL" id="VOIH02000010">
    <property type="protein sequence ID" value="KAF3435221.1"/>
    <property type="molecule type" value="Genomic_DNA"/>
</dbReference>
<keyword evidence="10" id="KW-0675">Receptor</keyword>
<gene>
    <name evidence="16" type="ORF">FNV43_RR22308</name>
</gene>
<dbReference type="FunFam" id="3.80.10.10:FF:000095">
    <property type="entry name" value="LRR receptor-like serine/threonine-protein kinase GSO1"/>
    <property type="match status" value="2"/>
</dbReference>
<accession>A0A8K0GRY4</accession>
<keyword evidence="4" id="KW-0433">Leucine-rich repeat</keyword>
<evidence type="ECO:0000313" key="16">
    <source>
        <dbReference type="EMBL" id="KAF3435221.1"/>
    </source>
</evidence>
<dbReference type="InterPro" id="IPR013210">
    <property type="entry name" value="LRR_N_plant-typ"/>
</dbReference>
<dbReference type="PANTHER" id="PTHR48063">
    <property type="entry name" value="LRR RECEPTOR-LIKE KINASE"/>
    <property type="match status" value="1"/>
</dbReference>
<evidence type="ECO:0000259" key="15">
    <source>
        <dbReference type="Pfam" id="PF23598"/>
    </source>
</evidence>
<keyword evidence="8 13" id="KW-1133">Transmembrane helix</keyword>
<keyword evidence="5 13" id="KW-0812">Transmembrane</keyword>
<evidence type="ECO:0000256" key="11">
    <source>
        <dbReference type="ARBA" id="ARBA00023180"/>
    </source>
</evidence>
<reference evidence="16" key="1">
    <citation type="submission" date="2020-03" db="EMBL/GenBank/DDBJ databases">
        <title>A high-quality chromosome-level genome assembly of a woody plant with both climbing and erect habits, Rhamnella rubrinervis.</title>
        <authorList>
            <person name="Lu Z."/>
            <person name="Yang Y."/>
            <person name="Zhu X."/>
            <person name="Sun Y."/>
        </authorList>
    </citation>
    <scope>NUCLEOTIDE SEQUENCE</scope>
    <source>
        <strain evidence="16">BYM</strain>
        <tissue evidence="16">Leaf</tissue>
    </source>
</reference>
<dbReference type="SMART" id="SM00365">
    <property type="entry name" value="LRR_SD22"/>
    <property type="match status" value="5"/>
</dbReference>
<dbReference type="SUPFAM" id="SSF52058">
    <property type="entry name" value="L domain-like"/>
    <property type="match status" value="4"/>
</dbReference>
<evidence type="ECO:0000256" key="10">
    <source>
        <dbReference type="ARBA" id="ARBA00023170"/>
    </source>
</evidence>
<dbReference type="InterPro" id="IPR003591">
    <property type="entry name" value="Leu-rich_rpt_typical-subtyp"/>
</dbReference>
<evidence type="ECO:0000256" key="3">
    <source>
        <dbReference type="ARBA" id="ARBA00022475"/>
    </source>
</evidence>
<comment type="caution">
    <text evidence="16">The sequence shown here is derived from an EMBL/GenBank/DDBJ whole genome shotgun (WGS) entry which is preliminary data.</text>
</comment>
<feature type="domain" description="Leucine-rich repeat-containing N-terminal plant-type" evidence="14">
    <location>
        <begin position="65"/>
        <end position="102"/>
    </location>
</feature>
<evidence type="ECO:0000256" key="8">
    <source>
        <dbReference type="ARBA" id="ARBA00022989"/>
    </source>
</evidence>
<dbReference type="Pfam" id="PF13855">
    <property type="entry name" value="LRR_8"/>
    <property type="match status" value="1"/>
</dbReference>
<keyword evidence="7" id="KW-0677">Repeat</keyword>
<evidence type="ECO:0000256" key="5">
    <source>
        <dbReference type="ARBA" id="ARBA00022692"/>
    </source>
</evidence>
<organism evidence="16 17">
    <name type="scientific">Rhamnella rubrinervis</name>
    <dbReference type="NCBI Taxonomy" id="2594499"/>
    <lineage>
        <taxon>Eukaryota</taxon>
        <taxon>Viridiplantae</taxon>
        <taxon>Streptophyta</taxon>
        <taxon>Embryophyta</taxon>
        <taxon>Tracheophyta</taxon>
        <taxon>Spermatophyta</taxon>
        <taxon>Magnoliopsida</taxon>
        <taxon>eudicotyledons</taxon>
        <taxon>Gunneridae</taxon>
        <taxon>Pentapetalae</taxon>
        <taxon>rosids</taxon>
        <taxon>fabids</taxon>
        <taxon>Rosales</taxon>
        <taxon>Rhamnaceae</taxon>
        <taxon>rhamnoid group</taxon>
        <taxon>Rhamneae</taxon>
        <taxon>Rhamnella</taxon>
    </lineage>
</organism>
<evidence type="ECO:0000259" key="14">
    <source>
        <dbReference type="Pfam" id="PF08263"/>
    </source>
</evidence>
<keyword evidence="6" id="KW-0732">Signal</keyword>
<dbReference type="PANTHER" id="PTHR48063:SF81">
    <property type="entry name" value="LEUCINE-RICH REPEAT-CONTAINING N-TERMINAL PLANT-TYPE DOMAIN-CONTAINING PROTEIN"/>
    <property type="match status" value="1"/>
</dbReference>
<keyword evidence="11" id="KW-0325">Glycoprotein</keyword>
<dbReference type="OrthoDB" id="1162489at2759"/>